<sequence>MNHDKTVSPRVVATDTHRSIENPSEDALHDLLADMNLSVPFVIVDRFDSSEPGDHFIQVHLDEAVDPQRGHGYIVEFRDGGPDAHFRATVSDTTPWDAISSPAFDTVVNVIQDWAFGRGGWRTALSWEPLDFDA</sequence>
<name>A0ABX8CU44_9NOCA</name>
<gene>
    <name evidence="1" type="ORF">KHQ06_11320</name>
</gene>
<protein>
    <recommendedName>
        <fullName evidence="3">Immunity protein Imm1</fullName>
    </recommendedName>
</protein>
<keyword evidence="2" id="KW-1185">Reference proteome</keyword>
<reference evidence="1 2" key="1">
    <citation type="submission" date="2021-04" db="EMBL/GenBank/DDBJ databases">
        <title>Nocardia tengchongensis.</title>
        <authorList>
            <person name="Zhuang k."/>
            <person name="Ran Y."/>
            <person name="Li W."/>
        </authorList>
    </citation>
    <scope>NUCLEOTIDE SEQUENCE [LARGE SCALE GENOMIC DNA]</scope>
    <source>
        <strain evidence="1 2">CFH S0057</strain>
    </source>
</reference>
<proteinExistence type="predicted"/>
<evidence type="ECO:0000313" key="1">
    <source>
        <dbReference type="EMBL" id="QVI23411.1"/>
    </source>
</evidence>
<dbReference type="EMBL" id="CP074371">
    <property type="protein sequence ID" value="QVI23411.1"/>
    <property type="molecule type" value="Genomic_DNA"/>
</dbReference>
<dbReference type="RefSeq" id="WP_213559483.1">
    <property type="nucleotide sequence ID" value="NZ_JBHZDI010000029.1"/>
</dbReference>
<dbReference type="Proteomes" id="UP000683310">
    <property type="component" value="Chromosome"/>
</dbReference>
<evidence type="ECO:0000313" key="2">
    <source>
        <dbReference type="Proteomes" id="UP000683310"/>
    </source>
</evidence>
<accession>A0ABX8CU44</accession>
<evidence type="ECO:0008006" key="3">
    <source>
        <dbReference type="Google" id="ProtNLM"/>
    </source>
</evidence>
<organism evidence="1 2">
    <name type="scientific">Nocardia tengchongensis</name>
    <dbReference type="NCBI Taxonomy" id="2055889"/>
    <lineage>
        <taxon>Bacteria</taxon>
        <taxon>Bacillati</taxon>
        <taxon>Actinomycetota</taxon>
        <taxon>Actinomycetes</taxon>
        <taxon>Mycobacteriales</taxon>
        <taxon>Nocardiaceae</taxon>
        <taxon>Nocardia</taxon>
    </lineage>
</organism>